<dbReference type="PANTHER" id="PTHR43267">
    <property type="entry name" value="TRNA THREONYLCARBAMOYLADENOSINE DEHYDRATASE"/>
    <property type="match status" value="1"/>
</dbReference>
<evidence type="ECO:0000313" key="3">
    <source>
        <dbReference type="Proteomes" id="UP000823936"/>
    </source>
</evidence>
<dbReference type="GO" id="GO:0016779">
    <property type="term" value="F:nucleotidyltransferase activity"/>
    <property type="evidence" value="ECO:0007669"/>
    <property type="project" value="UniProtKB-KW"/>
</dbReference>
<dbReference type="EMBL" id="DXHU01000005">
    <property type="protein sequence ID" value="HIV98288.1"/>
    <property type="molecule type" value="Genomic_DNA"/>
</dbReference>
<name>A0A9D1PT68_9SPIO</name>
<dbReference type="InterPro" id="IPR045886">
    <property type="entry name" value="ThiF/MoeB/HesA"/>
</dbReference>
<organism evidence="2 3">
    <name type="scientific">Candidatus Ornithospirochaeta avicola</name>
    <dbReference type="NCBI Taxonomy" id="2840896"/>
    <lineage>
        <taxon>Bacteria</taxon>
        <taxon>Pseudomonadati</taxon>
        <taxon>Spirochaetota</taxon>
        <taxon>Spirochaetia</taxon>
        <taxon>Spirochaetales</taxon>
        <taxon>Spirochaetaceae</taxon>
        <taxon>Spirochaetaceae incertae sedis</taxon>
        <taxon>Candidatus Ornithospirochaeta</taxon>
    </lineage>
</organism>
<proteinExistence type="predicted"/>
<keyword evidence="2" id="KW-0808">Transferase</keyword>
<evidence type="ECO:0000259" key="1">
    <source>
        <dbReference type="Pfam" id="PF00899"/>
    </source>
</evidence>
<reference evidence="2" key="1">
    <citation type="journal article" date="2021" name="PeerJ">
        <title>Extensive microbial diversity within the chicken gut microbiome revealed by metagenomics and culture.</title>
        <authorList>
            <person name="Gilroy R."/>
            <person name="Ravi A."/>
            <person name="Getino M."/>
            <person name="Pursley I."/>
            <person name="Horton D.L."/>
            <person name="Alikhan N.F."/>
            <person name="Baker D."/>
            <person name="Gharbi K."/>
            <person name="Hall N."/>
            <person name="Watson M."/>
            <person name="Adriaenssens E.M."/>
            <person name="Foster-Nyarko E."/>
            <person name="Jarju S."/>
            <person name="Secka A."/>
            <person name="Antonio M."/>
            <person name="Oren A."/>
            <person name="Chaudhuri R.R."/>
            <person name="La Ragione R."/>
            <person name="Hildebrand F."/>
            <person name="Pallen M.J."/>
        </authorList>
    </citation>
    <scope>NUCLEOTIDE SEQUENCE</scope>
    <source>
        <strain evidence="2">Gambia11-129</strain>
    </source>
</reference>
<dbReference type="SUPFAM" id="SSF69572">
    <property type="entry name" value="Activating enzymes of the ubiquitin-like proteins"/>
    <property type="match status" value="1"/>
</dbReference>
<dbReference type="GO" id="GO:0061504">
    <property type="term" value="P:cyclic threonylcarbamoyladenosine biosynthetic process"/>
    <property type="evidence" value="ECO:0007669"/>
    <property type="project" value="TreeGrafter"/>
</dbReference>
<gene>
    <name evidence="2" type="ORF">IAB12_00725</name>
</gene>
<dbReference type="Pfam" id="PF00899">
    <property type="entry name" value="ThiF"/>
    <property type="match status" value="1"/>
</dbReference>
<reference evidence="2" key="2">
    <citation type="submission" date="2021-04" db="EMBL/GenBank/DDBJ databases">
        <authorList>
            <person name="Gilroy R."/>
        </authorList>
    </citation>
    <scope>NUCLEOTIDE SEQUENCE</scope>
    <source>
        <strain evidence="2">Gambia11-129</strain>
    </source>
</reference>
<dbReference type="AlphaFoldDB" id="A0A9D1PT68"/>
<feature type="domain" description="THIF-type NAD/FAD binding fold" evidence="1">
    <location>
        <begin position="7"/>
        <end position="151"/>
    </location>
</feature>
<dbReference type="GO" id="GO:0008641">
    <property type="term" value="F:ubiquitin-like modifier activating enzyme activity"/>
    <property type="evidence" value="ECO:0007669"/>
    <property type="project" value="InterPro"/>
</dbReference>
<keyword evidence="2" id="KW-0548">Nucleotidyltransferase</keyword>
<dbReference type="Gene3D" id="3.40.50.720">
    <property type="entry name" value="NAD(P)-binding Rossmann-like Domain"/>
    <property type="match status" value="1"/>
</dbReference>
<dbReference type="InterPro" id="IPR035985">
    <property type="entry name" value="Ubiquitin-activating_enz"/>
</dbReference>
<dbReference type="PANTHER" id="PTHR43267:SF1">
    <property type="entry name" value="TRNA THREONYLCARBAMOYLADENOSINE DEHYDRATASE"/>
    <property type="match status" value="1"/>
</dbReference>
<accession>A0A9D1PT68</accession>
<evidence type="ECO:0000313" key="2">
    <source>
        <dbReference type="EMBL" id="HIV98288.1"/>
    </source>
</evidence>
<dbReference type="GO" id="GO:0061503">
    <property type="term" value="F:tRNA threonylcarbamoyladenosine dehydratase"/>
    <property type="evidence" value="ECO:0007669"/>
    <property type="project" value="TreeGrafter"/>
</dbReference>
<dbReference type="Proteomes" id="UP000823936">
    <property type="component" value="Unassembled WGS sequence"/>
</dbReference>
<protein>
    <submittedName>
        <fullName evidence="2">ThiF family adenylyltransferase</fullName>
    </submittedName>
</protein>
<dbReference type="InterPro" id="IPR000594">
    <property type="entry name" value="ThiF_NAD_FAD-bd"/>
</dbReference>
<sequence>MINRTEALLGEDFVSSIETKTVALAGLGAVGGLCFETLVRAGVGNFIIADFDTFEKSNLNRQILALNSTIGKKKTEVALSRALDINPSVKIKAINAFISSENVSIFSSADLIIDCIDSVKSKADIIAFAQQKGIKVISSMGAALRKDAELIRTGYIKDTAGCPLARALRKELRKRGCSLDVACVYSSERVDFDYDKNRIEKDDEKKKSTALGSLASITNIFASRISHAALCMLYQRDSLSSL</sequence>
<comment type="caution">
    <text evidence="2">The sequence shown here is derived from an EMBL/GenBank/DDBJ whole genome shotgun (WGS) entry which is preliminary data.</text>
</comment>